<evidence type="ECO:0000256" key="1">
    <source>
        <dbReference type="ARBA" id="ARBA00001638"/>
    </source>
</evidence>
<sequence>MHDISNDNDDANITRPSTDPKWTPETVLAEIPHRPAEQTSSPAGFFHLLERLKTTKREGWCRFGINTGESVSDHMYRMSLMTMLASPDLAKRIDIPRCMQMALIHDMAESLVGDITPMDGVPKKEKSRREEETMDYICKGLLGKVNGGINGEQIKKIWKEYEDSETPESHFVHDIDKLELMYQMVEYERTYKGKLDLSEFCQVADRIETEEVKQWCADVMRERESFWASIVLQQKLGPILLAFVVGHPLLEATNETAVPEGIYIREANGVQRRAKVGIEQELLDKFILYSEYCSAAYCGPQQGKAGGKVSCGIAKTCPKVEALDTKIYSTWFAKDSSGATGFVSVDKTNKLIVLAMRGSVSVANWAADAKATQTKCDEIVPKSHCSTGFLAFWKESKEKALQGVKAAVVDHPEYNFIVTGHSLGGAAAVLATIEMRRMYGKKRVTMYTYGQPRAGDEILSQYITNQGQNYRITHTSDAVPKLPPEGSAATTGVYKHLSPEYWISDGLGNKKDKIKVVEGLSSNEGNAGTGQMNFNIVAHIQYFQTNMYYCAMPFPLGIYGGAGSKRSIEGAEEDSITKRGVEGDMGEEGNEGADVLPHDEYSNGRCESDGTLVSDKHFYGAVVSYAGVSTVS</sequence>
<comment type="cofactor">
    <cofactor evidence="3">
        <name>Co(2+)</name>
        <dbReference type="ChEBI" id="CHEBI:48828"/>
    </cofactor>
</comment>
<dbReference type="GO" id="GO:0005737">
    <property type="term" value="C:cytoplasm"/>
    <property type="evidence" value="ECO:0007669"/>
    <property type="project" value="TreeGrafter"/>
</dbReference>
<dbReference type="InterPro" id="IPR006674">
    <property type="entry name" value="HD_domain"/>
</dbReference>
<evidence type="ECO:0000256" key="7">
    <source>
        <dbReference type="ARBA" id="ARBA00011738"/>
    </source>
</evidence>
<dbReference type="Gene3D" id="3.40.50.1820">
    <property type="entry name" value="alpha/beta hydrolase"/>
    <property type="match status" value="1"/>
</dbReference>
<dbReference type="Proteomes" id="UP000490939">
    <property type="component" value="Unassembled WGS sequence"/>
</dbReference>
<comment type="function">
    <text evidence="5">Catalyzes the dephosphorylation of the nucleoside 5'-monophosphates deoxyadenosine monophosphate (dAMP), deoxycytidine monophosphate (dCMP), deoxyguanosine monophosphate (dGMP) and deoxythymidine monophosphate (dTMP).</text>
</comment>
<evidence type="ECO:0000259" key="14">
    <source>
        <dbReference type="Pfam" id="PF01764"/>
    </source>
</evidence>
<dbReference type="Pfam" id="PF13023">
    <property type="entry name" value="HD_3"/>
    <property type="match status" value="1"/>
</dbReference>
<comment type="similarity">
    <text evidence="6">Belongs to the HDDC2 family.</text>
</comment>
<evidence type="ECO:0000256" key="9">
    <source>
        <dbReference type="ARBA" id="ARBA00022723"/>
    </source>
</evidence>
<dbReference type="CDD" id="cd00519">
    <property type="entry name" value="Lipase_3"/>
    <property type="match status" value="1"/>
</dbReference>
<dbReference type="Gene3D" id="1.10.3210.10">
    <property type="entry name" value="Hypothetical protein af1432"/>
    <property type="match status" value="1"/>
</dbReference>
<comment type="subunit">
    <text evidence="7">Homodimer.</text>
</comment>
<keyword evidence="12" id="KW-0170">Cobalt</keyword>
<evidence type="ECO:0000256" key="2">
    <source>
        <dbReference type="ARBA" id="ARBA00001936"/>
    </source>
</evidence>
<dbReference type="PANTHER" id="PTHR11845:SF13">
    <property type="entry name" value="5'-DEOXYNUCLEOTIDASE HDDC2"/>
    <property type="match status" value="1"/>
</dbReference>
<dbReference type="InterPro" id="IPR002921">
    <property type="entry name" value="Fungal_lipase-type"/>
</dbReference>
<dbReference type="PANTHER" id="PTHR11845">
    <property type="entry name" value="5'-DEOXYNUCLEOTIDASE HDDC2"/>
    <property type="match status" value="1"/>
</dbReference>
<accession>A0A8H3V913</accession>
<dbReference type="SUPFAM" id="SSF53474">
    <property type="entry name" value="alpha/beta-Hydrolases"/>
    <property type="match status" value="1"/>
</dbReference>
<comment type="caution">
    <text evidence="16">The sequence shown here is derived from an EMBL/GenBank/DDBJ whole genome shotgun (WGS) entry which is preliminary data.</text>
</comment>
<evidence type="ECO:0000256" key="4">
    <source>
        <dbReference type="ARBA" id="ARBA00001946"/>
    </source>
</evidence>
<reference evidence="16 17" key="1">
    <citation type="submission" date="2019-07" db="EMBL/GenBank/DDBJ databases">
        <title>Venturia inaequalis Genome Resource.</title>
        <authorList>
            <person name="Lichtner F.J."/>
        </authorList>
    </citation>
    <scope>NUCLEOTIDE SEQUENCE [LARGE SCALE GENOMIC DNA]</scope>
    <source>
        <strain evidence="16 17">DMI_063113</strain>
    </source>
</reference>
<feature type="region of interest" description="Disordered" evidence="13">
    <location>
        <begin position="1"/>
        <end position="23"/>
    </location>
</feature>
<dbReference type="InterPro" id="IPR029058">
    <property type="entry name" value="AB_hydrolase_fold"/>
</dbReference>
<protein>
    <recommendedName>
        <fullName evidence="8">5'-deoxynucleotidase</fullName>
        <ecNumber evidence="8">3.1.3.89</ecNumber>
    </recommendedName>
</protein>
<dbReference type="GO" id="GO:0006629">
    <property type="term" value="P:lipid metabolic process"/>
    <property type="evidence" value="ECO:0007669"/>
    <property type="project" value="InterPro"/>
</dbReference>
<feature type="region of interest" description="Disordered" evidence="13">
    <location>
        <begin position="570"/>
        <end position="601"/>
    </location>
</feature>
<evidence type="ECO:0000256" key="3">
    <source>
        <dbReference type="ARBA" id="ARBA00001941"/>
    </source>
</evidence>
<evidence type="ECO:0000256" key="11">
    <source>
        <dbReference type="ARBA" id="ARBA00022842"/>
    </source>
</evidence>
<evidence type="ECO:0000256" key="6">
    <source>
        <dbReference type="ARBA" id="ARBA00009999"/>
    </source>
</evidence>
<evidence type="ECO:0000256" key="12">
    <source>
        <dbReference type="ARBA" id="ARBA00023285"/>
    </source>
</evidence>
<dbReference type="SUPFAM" id="SSF109604">
    <property type="entry name" value="HD-domain/PDEase-like"/>
    <property type="match status" value="1"/>
</dbReference>
<comment type="cofactor">
    <cofactor evidence="2">
        <name>Mn(2+)</name>
        <dbReference type="ChEBI" id="CHEBI:29035"/>
    </cofactor>
</comment>
<comment type="cofactor">
    <cofactor evidence="4">
        <name>Mg(2+)</name>
        <dbReference type="ChEBI" id="CHEBI:18420"/>
    </cofactor>
</comment>
<dbReference type="AlphaFoldDB" id="A0A8H3V913"/>
<feature type="domain" description="HD" evidence="15">
    <location>
        <begin position="50"/>
        <end position="212"/>
    </location>
</feature>
<comment type="catalytic activity">
    <reaction evidence="1">
        <text>a 2'-deoxyribonucleoside 5'-phosphate + H2O = a 2'-deoxyribonucleoside + phosphate</text>
        <dbReference type="Rhea" id="RHEA:36167"/>
        <dbReference type="ChEBI" id="CHEBI:15377"/>
        <dbReference type="ChEBI" id="CHEBI:18274"/>
        <dbReference type="ChEBI" id="CHEBI:43474"/>
        <dbReference type="ChEBI" id="CHEBI:65317"/>
        <dbReference type="EC" id="3.1.3.89"/>
    </reaction>
</comment>
<name>A0A8H3V913_VENIN</name>
<proteinExistence type="inferred from homology"/>
<keyword evidence="10" id="KW-0378">Hydrolase</keyword>
<dbReference type="Pfam" id="PF01764">
    <property type="entry name" value="Lipase_3"/>
    <property type="match status" value="1"/>
</dbReference>
<dbReference type="InterPro" id="IPR039356">
    <property type="entry name" value="YfbR/HDDC2"/>
</dbReference>
<keyword evidence="17" id="KW-1185">Reference proteome</keyword>
<keyword evidence="9" id="KW-0479">Metal-binding</keyword>
<evidence type="ECO:0000256" key="10">
    <source>
        <dbReference type="ARBA" id="ARBA00022801"/>
    </source>
</evidence>
<evidence type="ECO:0000256" key="5">
    <source>
        <dbReference type="ARBA" id="ARBA00004074"/>
    </source>
</evidence>
<dbReference type="GO" id="GO:0046872">
    <property type="term" value="F:metal ion binding"/>
    <property type="evidence" value="ECO:0007669"/>
    <property type="project" value="UniProtKB-KW"/>
</dbReference>
<dbReference type="EMBL" id="WNWR01000331">
    <property type="protein sequence ID" value="KAE9982818.1"/>
    <property type="molecule type" value="Genomic_DNA"/>
</dbReference>
<evidence type="ECO:0000313" key="16">
    <source>
        <dbReference type="EMBL" id="KAE9982818.1"/>
    </source>
</evidence>
<evidence type="ECO:0000256" key="8">
    <source>
        <dbReference type="ARBA" id="ARBA00012964"/>
    </source>
</evidence>
<dbReference type="GO" id="GO:0009159">
    <property type="term" value="P:deoxyribonucleoside monophosphate catabolic process"/>
    <property type="evidence" value="ECO:0007669"/>
    <property type="project" value="UniProtKB-ARBA"/>
</dbReference>
<gene>
    <name evidence="16" type="ORF">EG327_005736</name>
</gene>
<organism evidence="16 17">
    <name type="scientific">Venturia inaequalis</name>
    <name type="common">Apple scab fungus</name>
    <dbReference type="NCBI Taxonomy" id="5025"/>
    <lineage>
        <taxon>Eukaryota</taxon>
        <taxon>Fungi</taxon>
        <taxon>Dikarya</taxon>
        <taxon>Ascomycota</taxon>
        <taxon>Pezizomycotina</taxon>
        <taxon>Dothideomycetes</taxon>
        <taxon>Pleosporomycetidae</taxon>
        <taxon>Venturiales</taxon>
        <taxon>Venturiaceae</taxon>
        <taxon>Venturia</taxon>
    </lineage>
</organism>
<dbReference type="EC" id="3.1.3.89" evidence="8"/>
<evidence type="ECO:0000313" key="17">
    <source>
        <dbReference type="Proteomes" id="UP000490939"/>
    </source>
</evidence>
<feature type="domain" description="Fungal lipase-type" evidence="14">
    <location>
        <begin position="353"/>
        <end position="485"/>
    </location>
</feature>
<feature type="compositionally biased region" description="Acidic residues" evidence="13">
    <location>
        <begin position="1"/>
        <end position="10"/>
    </location>
</feature>
<keyword evidence="11" id="KW-0460">Magnesium</keyword>
<evidence type="ECO:0000256" key="13">
    <source>
        <dbReference type="SAM" id="MobiDB-lite"/>
    </source>
</evidence>
<dbReference type="GO" id="GO:0002953">
    <property type="term" value="F:5'-deoxynucleotidase activity"/>
    <property type="evidence" value="ECO:0007669"/>
    <property type="project" value="UniProtKB-EC"/>
</dbReference>
<evidence type="ECO:0000259" key="15">
    <source>
        <dbReference type="Pfam" id="PF13023"/>
    </source>
</evidence>
<dbReference type="FunFam" id="1.10.3210.10:FF:000011">
    <property type="entry name" value="HD domain-containing protein 2"/>
    <property type="match status" value="1"/>
</dbReference>